<proteinExistence type="predicted"/>
<keyword evidence="1" id="KW-0472">Membrane</keyword>
<name>A0A915U9V7_9BACT</name>
<evidence type="ECO:0000313" key="2">
    <source>
        <dbReference type="EMBL" id="BCO09336.1"/>
    </source>
</evidence>
<dbReference type="AlphaFoldDB" id="A0A915U9V7"/>
<keyword evidence="1" id="KW-0812">Transmembrane</keyword>
<dbReference type="EMBL" id="AP024233">
    <property type="protein sequence ID" value="BCO09336.1"/>
    <property type="molecule type" value="Genomic_DNA"/>
</dbReference>
<gene>
    <name evidence="2" type="ORF">GF1_17120</name>
</gene>
<reference evidence="2" key="1">
    <citation type="submission" date="2020-12" db="EMBL/GenBank/DDBJ databases">
        <title>Desulfobium dissulfuricans gen. nov., sp. nov., a novel mesophilic, sulfate-reducing bacterium isolated from a deep-sea hydrothermal vent.</title>
        <authorList>
            <person name="Hashimoto Y."/>
            <person name="Tame A."/>
            <person name="Sawayama S."/>
            <person name="Miyazaki J."/>
            <person name="Takai K."/>
            <person name="Nakagawa S."/>
        </authorList>
    </citation>
    <scope>NUCLEOTIDE SEQUENCE</scope>
    <source>
        <strain evidence="2">GF1</strain>
    </source>
</reference>
<feature type="transmembrane region" description="Helical" evidence="1">
    <location>
        <begin position="211"/>
        <end position="229"/>
    </location>
</feature>
<protein>
    <submittedName>
        <fullName evidence="2">Uncharacterized protein</fullName>
    </submittedName>
</protein>
<keyword evidence="3" id="KW-1185">Reference proteome</keyword>
<dbReference type="KEGG" id="ddu:GF1_17120"/>
<dbReference type="RefSeq" id="WP_267926096.1">
    <property type="nucleotide sequence ID" value="NZ_AP024233.1"/>
</dbReference>
<dbReference type="Proteomes" id="UP001063350">
    <property type="component" value="Chromosome"/>
</dbReference>
<accession>A0A915U9V7</accession>
<keyword evidence="1" id="KW-1133">Transmembrane helix</keyword>
<organism evidence="2 3">
    <name type="scientific">Desulfolithobacter dissulfuricans</name>
    <dbReference type="NCBI Taxonomy" id="2795293"/>
    <lineage>
        <taxon>Bacteria</taxon>
        <taxon>Pseudomonadati</taxon>
        <taxon>Thermodesulfobacteriota</taxon>
        <taxon>Desulfobulbia</taxon>
        <taxon>Desulfobulbales</taxon>
        <taxon>Desulfobulbaceae</taxon>
        <taxon>Desulfolithobacter</taxon>
    </lineage>
</organism>
<evidence type="ECO:0000313" key="3">
    <source>
        <dbReference type="Proteomes" id="UP001063350"/>
    </source>
</evidence>
<evidence type="ECO:0000256" key="1">
    <source>
        <dbReference type="SAM" id="Phobius"/>
    </source>
</evidence>
<feature type="transmembrane region" description="Helical" evidence="1">
    <location>
        <begin position="177"/>
        <end position="199"/>
    </location>
</feature>
<sequence>MSNKIFDRKEIEDKSGPHLQQVSQQIKQRFDQKRAFYHQLRNQYFIFDYWNELNRKIVEFDQKFNVWNQKWANIQRSNNAQQLIQYFEEGEKIYSEIDEFVESIVQRYKHSPDVEALKKEILHNIESDILRLKTEISSQVEKGIKNVLDLKAELGLQKNFQGNIEEELKKSVRHRNWFMAGFIISLMFIPFFVFSTFAMEYFKQYGEIERYVLRFGVAISVGFLSYFFYGQYRLYQLISLRYSHLHGFLGGGATFISQIIGTEDQELKKEINKKLAELFMELEDVFGLVKKNAHPADVSLDNVGNLLEQFTKFTQSINKS</sequence>